<proteinExistence type="predicted"/>
<dbReference type="KEGG" id="mei:Msip34_0998"/>
<dbReference type="AlphaFoldDB" id="C6XCH0"/>
<organism evidence="1 2">
    <name type="scientific">Methylovorus glucosotrophus (strain SIP3-4)</name>
    <dbReference type="NCBI Taxonomy" id="582744"/>
    <lineage>
        <taxon>Bacteria</taxon>
        <taxon>Pseudomonadati</taxon>
        <taxon>Pseudomonadota</taxon>
        <taxon>Betaproteobacteria</taxon>
        <taxon>Nitrosomonadales</taxon>
        <taxon>Methylophilaceae</taxon>
        <taxon>Methylovorus</taxon>
    </lineage>
</organism>
<accession>C6XCH0</accession>
<dbReference type="OrthoDB" id="1493121at2"/>
<dbReference type="Proteomes" id="UP000002743">
    <property type="component" value="Chromosome"/>
</dbReference>
<reference evidence="2" key="1">
    <citation type="submission" date="2009-07" db="EMBL/GenBank/DDBJ databases">
        <title>Complete sequence of chromosome of Methylovorus sp. SIP3-4.</title>
        <authorList>
            <person name="Lucas S."/>
            <person name="Copeland A."/>
            <person name="Lapidus A."/>
            <person name="Glavina del Rio T."/>
            <person name="Tice H."/>
            <person name="Bruce D."/>
            <person name="Goodwin L."/>
            <person name="Pitluck S."/>
            <person name="Clum A."/>
            <person name="Larimer F."/>
            <person name="Land M."/>
            <person name="Hauser L."/>
            <person name="Kyrpides N."/>
            <person name="Mikhailova N."/>
            <person name="Kayluzhnaya M."/>
            <person name="Chistoserdova L."/>
        </authorList>
    </citation>
    <scope>NUCLEOTIDE SEQUENCE [LARGE SCALE GENOMIC DNA]</scope>
    <source>
        <strain evidence="2">SIP3-4</strain>
    </source>
</reference>
<dbReference type="EMBL" id="CP001674">
    <property type="protein sequence ID" value="ACT50245.1"/>
    <property type="molecule type" value="Genomic_DNA"/>
</dbReference>
<keyword evidence="2" id="KW-1185">Reference proteome</keyword>
<dbReference type="HOGENOM" id="CLU_1286506_0_0_4"/>
<dbReference type="InterPro" id="IPR013324">
    <property type="entry name" value="RNA_pol_sigma_r3/r4-like"/>
</dbReference>
<dbReference type="SUPFAM" id="SSF88659">
    <property type="entry name" value="Sigma3 and sigma4 domains of RNA polymerase sigma factors"/>
    <property type="match status" value="1"/>
</dbReference>
<evidence type="ECO:0000313" key="1">
    <source>
        <dbReference type="EMBL" id="ACT50245.1"/>
    </source>
</evidence>
<protein>
    <submittedName>
        <fullName evidence="1">PTet43</fullName>
    </submittedName>
</protein>
<name>C6XCH0_METGS</name>
<sequence length="211" mass="23986">MTPQEKIAFADDFLTLYLSMGLGSLPKREIDLFVFHALIQSAEHRGKSNYELANTFGISETRIKTLKLNAALRYKEINPRAILARVVERLIASQQFAELNEGKIDISLEDPLERRELENFLKTRGHHAEYTLNREVLRISAARLLELIMEHAERAGSEFDEIIRSQIKDQAVSARILAGAPSLKQKLDRLRAENLNLATLKSLIAKAFTLF</sequence>
<dbReference type="eggNOG" id="ENOG50334MM">
    <property type="taxonomic scope" value="Bacteria"/>
</dbReference>
<gene>
    <name evidence="1" type="ordered locus">Msip34_0998</name>
</gene>
<evidence type="ECO:0000313" key="2">
    <source>
        <dbReference type="Proteomes" id="UP000002743"/>
    </source>
</evidence>
<dbReference type="RefSeq" id="WP_015829771.1">
    <property type="nucleotide sequence ID" value="NC_012969.1"/>
</dbReference>
<reference evidence="1 2" key="2">
    <citation type="journal article" date="2011" name="J. Bacteriol.">
        <title>Genomes of three methylotrophs from a single niche uncover genetic and metabolic divergence of Methylophilaceae.</title>
        <authorList>
            <person name="Lapidus A."/>
            <person name="Clum A."/>
            <person name="Labutti K."/>
            <person name="Kaluzhnaya M.G."/>
            <person name="Lim S."/>
            <person name="Beck D.A."/>
            <person name="Glavina Del Rio T."/>
            <person name="Nolan M."/>
            <person name="Mavromatis K."/>
            <person name="Huntemann M."/>
            <person name="Lucas S."/>
            <person name="Lidstrom M.E."/>
            <person name="Ivanova N."/>
            <person name="Chistoserdova L."/>
        </authorList>
    </citation>
    <scope>NUCLEOTIDE SEQUENCE [LARGE SCALE GENOMIC DNA]</scope>
    <source>
        <strain evidence="1 2">SIP3-4</strain>
    </source>
</reference>